<gene>
    <name evidence="2" type="ORF">PPL_06256</name>
</gene>
<feature type="domain" description="AB hydrolase-1" evidence="1">
    <location>
        <begin position="11"/>
        <end position="126"/>
    </location>
</feature>
<evidence type="ECO:0000313" key="2">
    <source>
        <dbReference type="EMBL" id="EFA80673.1"/>
    </source>
</evidence>
<sequence>MKYQENKETYLLIAGGWQGAWCWKYLSKYLRNQGHSVHAISLPGMAEYFPKCNEQIDLQTHINAAVEYIDNHKLYDINLVGHSYGGMVISGVADIRANCVKSLVYLDALVPENNQSEADLFLDGASTSQGWYEQAKSAGTSYLLPLCSSPQFLGMTNKKMIRYLKKKATPHPIATLTSPINYVNGGYNSVSKKIYIECTKSSGVKELIRFNQERIKSSSGWIYQSINSSHQCMLEDPLLLGKTLTNLTCSTAGQNLN</sequence>
<dbReference type="GeneID" id="31361739"/>
<organism evidence="2 3">
    <name type="scientific">Heterostelium pallidum (strain ATCC 26659 / Pp 5 / PN500)</name>
    <name type="common">Cellular slime mold</name>
    <name type="synonym">Polysphondylium pallidum</name>
    <dbReference type="NCBI Taxonomy" id="670386"/>
    <lineage>
        <taxon>Eukaryota</taxon>
        <taxon>Amoebozoa</taxon>
        <taxon>Evosea</taxon>
        <taxon>Eumycetozoa</taxon>
        <taxon>Dictyostelia</taxon>
        <taxon>Acytosteliales</taxon>
        <taxon>Acytosteliaceae</taxon>
        <taxon>Heterostelium</taxon>
    </lineage>
</organism>
<dbReference type="InterPro" id="IPR029058">
    <property type="entry name" value="AB_hydrolase_fold"/>
</dbReference>
<name>D3BCN1_HETP5</name>
<dbReference type="AlphaFoldDB" id="D3BCN1"/>
<protein>
    <recommendedName>
        <fullName evidence="1">AB hydrolase-1 domain-containing protein</fullName>
    </recommendedName>
</protein>
<dbReference type="PANTHER" id="PTHR37017:SF11">
    <property type="entry name" value="ESTERASE_LIPASE_THIOESTERASE DOMAIN-CONTAINING PROTEIN"/>
    <property type="match status" value="1"/>
</dbReference>
<accession>D3BCN1</accession>
<dbReference type="InterPro" id="IPR000073">
    <property type="entry name" value="AB_hydrolase_1"/>
</dbReference>
<dbReference type="Gene3D" id="3.40.50.1820">
    <property type="entry name" value="alpha/beta hydrolase"/>
    <property type="match status" value="1"/>
</dbReference>
<evidence type="ECO:0000313" key="3">
    <source>
        <dbReference type="Proteomes" id="UP000001396"/>
    </source>
</evidence>
<dbReference type="InParanoid" id="D3BCN1"/>
<comment type="caution">
    <text evidence="2">The sequence shown here is derived from an EMBL/GenBank/DDBJ whole genome shotgun (WGS) entry which is preliminary data.</text>
</comment>
<dbReference type="EMBL" id="ADBJ01000028">
    <property type="protein sequence ID" value="EFA80673.1"/>
    <property type="molecule type" value="Genomic_DNA"/>
</dbReference>
<dbReference type="InterPro" id="IPR052897">
    <property type="entry name" value="Sec-Metab_Biosynth_Hydrolase"/>
</dbReference>
<dbReference type="OMA" id="TGHDCMI"/>
<dbReference type="Pfam" id="PF12697">
    <property type="entry name" value="Abhydrolase_6"/>
    <property type="match status" value="1"/>
</dbReference>
<keyword evidence="3" id="KW-1185">Reference proteome</keyword>
<proteinExistence type="predicted"/>
<dbReference type="RefSeq" id="XP_020432793.1">
    <property type="nucleotide sequence ID" value="XM_020577119.1"/>
</dbReference>
<evidence type="ECO:0000259" key="1">
    <source>
        <dbReference type="Pfam" id="PF12697"/>
    </source>
</evidence>
<reference evidence="2 3" key="1">
    <citation type="journal article" date="2011" name="Genome Res.">
        <title>Phylogeny-wide analysis of social amoeba genomes highlights ancient origins for complex intercellular communication.</title>
        <authorList>
            <person name="Heidel A.J."/>
            <person name="Lawal H.M."/>
            <person name="Felder M."/>
            <person name="Schilde C."/>
            <person name="Helps N.R."/>
            <person name="Tunggal B."/>
            <person name="Rivero F."/>
            <person name="John U."/>
            <person name="Schleicher M."/>
            <person name="Eichinger L."/>
            <person name="Platzer M."/>
            <person name="Noegel A.A."/>
            <person name="Schaap P."/>
            <person name="Gloeckner G."/>
        </authorList>
    </citation>
    <scope>NUCLEOTIDE SEQUENCE [LARGE SCALE GENOMIC DNA]</scope>
    <source>
        <strain evidence="3">ATCC 26659 / Pp 5 / PN500</strain>
    </source>
</reference>
<dbReference type="PANTHER" id="PTHR37017">
    <property type="entry name" value="AB HYDROLASE-1 DOMAIN-CONTAINING PROTEIN-RELATED"/>
    <property type="match status" value="1"/>
</dbReference>
<dbReference type="Proteomes" id="UP000001396">
    <property type="component" value="Unassembled WGS sequence"/>
</dbReference>
<dbReference type="SUPFAM" id="SSF53474">
    <property type="entry name" value="alpha/beta-Hydrolases"/>
    <property type="match status" value="1"/>
</dbReference>
<dbReference type="ESTHER" id="polpa-d3bcn1">
    <property type="family name" value="HNLyase_Bact"/>
</dbReference>